<dbReference type="CDD" id="cd02440">
    <property type="entry name" value="AdoMet_MTases"/>
    <property type="match status" value="1"/>
</dbReference>
<organism evidence="2 3">
    <name type="scientific">Aeromicrobium terrae</name>
    <dbReference type="NCBI Taxonomy" id="2498846"/>
    <lineage>
        <taxon>Bacteria</taxon>
        <taxon>Bacillati</taxon>
        <taxon>Actinomycetota</taxon>
        <taxon>Actinomycetes</taxon>
        <taxon>Propionibacteriales</taxon>
        <taxon>Nocardioidaceae</taxon>
        <taxon>Aeromicrobium</taxon>
    </lineage>
</organism>
<accession>A0A5C8NGJ0</accession>
<proteinExistence type="predicted"/>
<keyword evidence="2" id="KW-0489">Methyltransferase</keyword>
<name>A0A5C8NGJ0_9ACTN</name>
<dbReference type="Gene3D" id="3.40.50.150">
    <property type="entry name" value="Vaccinia Virus protein VP39"/>
    <property type="match status" value="1"/>
</dbReference>
<dbReference type="InterPro" id="IPR013217">
    <property type="entry name" value="Methyltransf_12"/>
</dbReference>
<evidence type="ECO:0000313" key="2">
    <source>
        <dbReference type="EMBL" id="TXL57668.1"/>
    </source>
</evidence>
<dbReference type="Pfam" id="PF08242">
    <property type="entry name" value="Methyltransf_12"/>
    <property type="match status" value="1"/>
</dbReference>
<sequence length="215" mass="22811">MSADFIAPVQAMDAAFSGRACHLVDASGRARPMPVHRWTGAHGAADHRLLLAHCRGRTIDVGCGPGRLVEGLADRDVPALGIDISPEAVRLTRDRGGLALLRDVFGTVPGEGRWDVALLADGNIGIGGDPVRLLRRAHELVRPGGRVVVELEPAGTGLRHHRIHLRVGRRMTPAFDWARVGLDAIGRIAEVSGFSVETTTSVGGRHAAVLIHEGA</sequence>
<evidence type="ECO:0000313" key="3">
    <source>
        <dbReference type="Proteomes" id="UP000321571"/>
    </source>
</evidence>
<keyword evidence="3" id="KW-1185">Reference proteome</keyword>
<feature type="domain" description="Methyltransferase type 12" evidence="1">
    <location>
        <begin position="59"/>
        <end position="147"/>
    </location>
</feature>
<reference evidence="2 3" key="1">
    <citation type="submission" date="2019-06" db="EMBL/GenBank/DDBJ databases">
        <title>Aeromicrobium sp. nov., isolated from a maize field.</title>
        <authorList>
            <person name="Lin S.-Y."/>
            <person name="Tsai C.-F."/>
            <person name="Young C.-C."/>
        </authorList>
    </citation>
    <scope>NUCLEOTIDE SEQUENCE [LARGE SCALE GENOMIC DNA]</scope>
    <source>
        <strain evidence="2 3">CC-CFT486</strain>
    </source>
</reference>
<dbReference type="Proteomes" id="UP000321571">
    <property type="component" value="Unassembled WGS sequence"/>
</dbReference>
<dbReference type="GO" id="GO:0008168">
    <property type="term" value="F:methyltransferase activity"/>
    <property type="evidence" value="ECO:0007669"/>
    <property type="project" value="UniProtKB-KW"/>
</dbReference>
<dbReference type="EMBL" id="VDUX01000006">
    <property type="protein sequence ID" value="TXL57668.1"/>
    <property type="molecule type" value="Genomic_DNA"/>
</dbReference>
<keyword evidence="2" id="KW-0808">Transferase</keyword>
<dbReference type="OrthoDB" id="4484556at2"/>
<comment type="caution">
    <text evidence="2">The sequence shown here is derived from an EMBL/GenBank/DDBJ whole genome shotgun (WGS) entry which is preliminary data.</text>
</comment>
<dbReference type="SUPFAM" id="SSF53335">
    <property type="entry name" value="S-adenosyl-L-methionine-dependent methyltransferases"/>
    <property type="match status" value="1"/>
</dbReference>
<dbReference type="AlphaFoldDB" id="A0A5C8NGJ0"/>
<gene>
    <name evidence="2" type="ORF">FHP06_12840</name>
</gene>
<protein>
    <submittedName>
        <fullName evidence="2">Methyltransferase domain-containing protein</fullName>
    </submittedName>
</protein>
<dbReference type="GO" id="GO:0032259">
    <property type="term" value="P:methylation"/>
    <property type="evidence" value="ECO:0007669"/>
    <property type="project" value="UniProtKB-KW"/>
</dbReference>
<dbReference type="InterPro" id="IPR029063">
    <property type="entry name" value="SAM-dependent_MTases_sf"/>
</dbReference>
<dbReference type="RefSeq" id="WP_147687193.1">
    <property type="nucleotide sequence ID" value="NZ_VDUX01000006.1"/>
</dbReference>
<evidence type="ECO:0000259" key="1">
    <source>
        <dbReference type="Pfam" id="PF08242"/>
    </source>
</evidence>